<dbReference type="eggNOG" id="ENOG5034117">
    <property type="taxonomic scope" value="Bacteria"/>
</dbReference>
<sequence>MHPKEIIASFQSCGADITLDTEGVTVQNASKVSELTIEFARENKKRIINYLNGGYSDKKHAILSTNDQLIDFFLNKSVNNPGLIDLFLRNNPDCVDLIIKRMQRLKSNGWNYEECPANYEDEETDQLAEELFNRAMANRKKKGA</sequence>
<dbReference type="Proteomes" id="UP000001168">
    <property type="component" value="Chromosome"/>
</dbReference>
<keyword evidence="2" id="KW-1185">Reference proteome</keyword>
<dbReference type="AlphaFoldDB" id="Q5WI98"/>
<reference evidence="2" key="4">
    <citation type="submission" date="2003-10" db="EMBL/GenBank/DDBJ databases">
        <title>The complete genome sequence of the alkaliphilic Bacillus clausii KSM-K16.</title>
        <authorList>
            <person name="Takaki Y."/>
            <person name="Kageyama Y."/>
            <person name="Shimamura S."/>
            <person name="Suzuki H."/>
            <person name="Nishi S."/>
            <person name="Hatada Y."/>
            <person name="Kawai S."/>
            <person name="Ito S."/>
            <person name="Horikoshi K."/>
        </authorList>
    </citation>
    <scope>NUCLEOTIDE SEQUENCE [LARGE SCALE GENOMIC DNA]</scope>
    <source>
        <strain evidence="2">KSM-K16</strain>
    </source>
</reference>
<reference evidence="1 2" key="5">
    <citation type="journal article" date="2007" name="Extremophiles">
        <title>Intragenomic diversity of the V1 regions of 16S rRNA genes in high-alkaline protease-producing Bacillus clausii spp.</title>
        <authorList>
            <person name="Kageyama Y."/>
            <person name="Takaki Y."/>
            <person name="Shimamura S."/>
            <person name="Nishi S."/>
            <person name="Nogi Y."/>
            <person name="Uchimura K."/>
            <person name="Kobayashi T."/>
            <person name="Hitomi J."/>
            <person name="Ozaki K."/>
            <person name="Kawai S."/>
            <person name="Ito S."/>
            <person name="Horikoshi K."/>
        </authorList>
    </citation>
    <scope>NUCLEOTIDE SEQUENCE [LARGE SCALE GENOMIC DNA]</scope>
    <source>
        <strain evidence="1 2">KSM-K16</strain>
    </source>
</reference>
<dbReference type="OrthoDB" id="2882986at2"/>
<organism evidence="1 2">
    <name type="scientific">Shouchella clausii (strain KSM-K16)</name>
    <name type="common">Alkalihalobacillus clausii</name>
    <dbReference type="NCBI Taxonomy" id="66692"/>
    <lineage>
        <taxon>Bacteria</taxon>
        <taxon>Bacillati</taxon>
        <taxon>Bacillota</taxon>
        <taxon>Bacilli</taxon>
        <taxon>Bacillales</taxon>
        <taxon>Bacillaceae</taxon>
        <taxon>Shouchella</taxon>
    </lineage>
</organism>
<dbReference type="HOGENOM" id="CLU_1783001_0_0_9"/>
<reference evidence="1 2" key="2">
    <citation type="journal article" date="1995" name="Appl. Microbiol. Biotechnol.">
        <title>Purification and properties of an alkaline protease from alkalophilic Bacillus sp. KSM-K16.</title>
        <authorList>
            <person name="Kobayashi T."/>
            <person name="Hakamada Y."/>
            <person name="Adachi S."/>
            <person name="Hitomi J."/>
            <person name="Yoshimatsu T."/>
            <person name="Koike K."/>
            <person name="Kawai S."/>
            <person name="Ito S."/>
        </authorList>
    </citation>
    <scope>NUCLEOTIDE SEQUENCE [LARGE SCALE GENOMIC DNA]</scope>
    <source>
        <strain evidence="1 2">KSM-K16</strain>
    </source>
</reference>
<gene>
    <name evidence="1" type="ordered locus">ABC1369</name>
</gene>
<dbReference type="RefSeq" id="WP_011246220.1">
    <property type="nucleotide sequence ID" value="NC_006582.1"/>
</dbReference>
<dbReference type="EMBL" id="AP006627">
    <property type="protein sequence ID" value="BAD63907.1"/>
    <property type="molecule type" value="Genomic_DNA"/>
</dbReference>
<accession>Q5WI98</accession>
<reference evidence="1 2" key="3">
    <citation type="journal article" date="1997" name="Protein Eng.">
        <title>High-resolution crystal structure of M-protease: phylogeny aided analysis of the high-alkaline adaptation mechanism.</title>
        <authorList>
            <person name="Shirai T."/>
            <person name="Suzuki A."/>
            <person name="Yamane T."/>
            <person name="Ashida T."/>
            <person name="Kobayashi T."/>
            <person name="Ito S."/>
        </authorList>
    </citation>
    <scope>NUCLEOTIDE SEQUENCE [LARGE SCALE GENOMIC DNA]</scope>
    <source>
        <strain evidence="1 2">KSM-K16</strain>
    </source>
</reference>
<protein>
    <submittedName>
        <fullName evidence="1">Phage-related protein</fullName>
    </submittedName>
</protein>
<evidence type="ECO:0000313" key="2">
    <source>
        <dbReference type="Proteomes" id="UP000001168"/>
    </source>
</evidence>
<reference evidence="1 2" key="1">
    <citation type="journal article" date="1994" name="J. Ferment. Bioeng.">
        <title>Molecular cloning and nucleotide sequence of the gene for an alkaline protease from the alkalophilic Bacillus sp. KSM-K16.</title>
        <authorList>
            <person name="Hakamada Y."/>
            <person name="Kobayashi T."/>
            <person name="Hitomi J."/>
            <person name="Kawai S."/>
            <person name="Ito S."/>
        </authorList>
    </citation>
    <scope>NUCLEOTIDE SEQUENCE [LARGE SCALE GENOMIC DNA]</scope>
    <source>
        <strain evidence="1 2">KSM-K16</strain>
    </source>
</reference>
<name>Q5WI98_SHOC1</name>
<proteinExistence type="predicted"/>
<evidence type="ECO:0000313" key="1">
    <source>
        <dbReference type="EMBL" id="BAD63907.1"/>
    </source>
</evidence>
<dbReference type="KEGG" id="bcl:ABC1369"/>
<dbReference type="STRING" id="66692.ABC1369"/>